<feature type="domain" description="W2" evidence="7">
    <location>
        <begin position="1662"/>
        <end position="1824"/>
    </location>
</feature>
<feature type="compositionally biased region" description="Polar residues" evidence="6">
    <location>
        <begin position="73"/>
        <end position="83"/>
    </location>
</feature>
<keyword evidence="5" id="KW-0648">Protein biosynthesis</keyword>
<dbReference type="CDD" id="cd11559">
    <property type="entry name" value="W2_eIF4G1_like"/>
    <property type="match status" value="1"/>
</dbReference>
<feature type="compositionally biased region" description="Polar residues" evidence="6">
    <location>
        <begin position="122"/>
        <end position="135"/>
    </location>
</feature>
<evidence type="ECO:0000256" key="5">
    <source>
        <dbReference type="ARBA" id="ARBA00022917"/>
    </source>
</evidence>
<feature type="compositionally biased region" description="Basic and acidic residues" evidence="6">
    <location>
        <begin position="569"/>
        <end position="583"/>
    </location>
</feature>
<dbReference type="Proteomes" id="UP000192223">
    <property type="component" value="Unplaced"/>
</dbReference>
<feature type="compositionally biased region" description="Polar residues" evidence="6">
    <location>
        <begin position="1441"/>
        <end position="1456"/>
    </location>
</feature>
<evidence type="ECO:0000313" key="9">
    <source>
        <dbReference type="Proteomes" id="UP000192223"/>
    </source>
</evidence>
<dbReference type="InterPro" id="IPR003890">
    <property type="entry name" value="MIF4G-like_typ-3"/>
</dbReference>
<feature type="region of interest" description="Disordered" evidence="6">
    <location>
        <begin position="1377"/>
        <end position="1456"/>
    </location>
</feature>
<feature type="compositionally biased region" description="Polar residues" evidence="6">
    <location>
        <begin position="397"/>
        <end position="407"/>
    </location>
</feature>
<feature type="region of interest" description="Disordered" evidence="6">
    <location>
        <begin position="616"/>
        <end position="688"/>
    </location>
</feature>
<feature type="compositionally biased region" description="Low complexity" evidence="6">
    <location>
        <begin position="664"/>
        <end position="678"/>
    </location>
</feature>
<feature type="compositionally biased region" description="Basic and acidic residues" evidence="6">
    <location>
        <begin position="1393"/>
        <end position="1405"/>
    </location>
</feature>
<evidence type="ECO:0000313" key="10">
    <source>
        <dbReference type="RefSeq" id="XP_025830110.1"/>
    </source>
</evidence>
<evidence type="ECO:0000313" key="12">
    <source>
        <dbReference type="RefSeq" id="XP_025830112.1"/>
    </source>
</evidence>
<feature type="region of interest" description="Disordered" evidence="6">
    <location>
        <begin position="927"/>
        <end position="971"/>
    </location>
</feature>
<evidence type="ECO:0000256" key="3">
    <source>
        <dbReference type="ARBA" id="ARBA00022553"/>
    </source>
</evidence>
<feature type="domain" description="MI" evidence="8">
    <location>
        <begin position="1469"/>
        <end position="1592"/>
    </location>
</feature>
<dbReference type="InterPro" id="IPR016024">
    <property type="entry name" value="ARM-type_fold"/>
</dbReference>
<evidence type="ECO:0000259" key="8">
    <source>
        <dbReference type="PROSITE" id="PS51366"/>
    </source>
</evidence>
<proteinExistence type="inferred from homology"/>
<feature type="compositionally biased region" description="Low complexity" evidence="6">
    <location>
        <begin position="1406"/>
        <end position="1424"/>
    </location>
</feature>
<dbReference type="InterPro" id="IPR003307">
    <property type="entry name" value="W2_domain"/>
</dbReference>
<feature type="compositionally biased region" description="Low complexity" evidence="6">
    <location>
        <begin position="51"/>
        <end position="63"/>
    </location>
</feature>
<dbReference type="Gene3D" id="1.25.40.180">
    <property type="match status" value="3"/>
</dbReference>
<dbReference type="PROSITE" id="PS51366">
    <property type="entry name" value="MI"/>
    <property type="match status" value="1"/>
</dbReference>
<dbReference type="GeneID" id="108732501"/>
<dbReference type="OrthoDB" id="514777at2759"/>
<dbReference type="RefSeq" id="XP_025830112.1">
    <property type="nucleotide sequence ID" value="XM_025974327.1"/>
</dbReference>
<keyword evidence="9" id="KW-1185">Reference proteome</keyword>
<dbReference type="RefSeq" id="XP_025830111.1">
    <property type="nucleotide sequence ID" value="XM_025974326.1"/>
</dbReference>
<organism evidence="9 10">
    <name type="scientific">Agrilus planipennis</name>
    <name type="common">Emerald ash borer</name>
    <name type="synonym">Agrilus marcopoli</name>
    <dbReference type="NCBI Taxonomy" id="224129"/>
    <lineage>
        <taxon>Eukaryota</taxon>
        <taxon>Metazoa</taxon>
        <taxon>Ecdysozoa</taxon>
        <taxon>Arthropoda</taxon>
        <taxon>Hexapoda</taxon>
        <taxon>Insecta</taxon>
        <taxon>Pterygota</taxon>
        <taxon>Neoptera</taxon>
        <taxon>Endopterygota</taxon>
        <taxon>Coleoptera</taxon>
        <taxon>Polyphaga</taxon>
        <taxon>Elateriformia</taxon>
        <taxon>Buprestoidea</taxon>
        <taxon>Buprestidae</taxon>
        <taxon>Agrilinae</taxon>
        <taxon>Agrilus</taxon>
    </lineage>
</organism>
<feature type="region of interest" description="Disordered" evidence="6">
    <location>
        <begin position="321"/>
        <end position="407"/>
    </location>
</feature>
<feature type="compositionally biased region" description="Low complexity" evidence="6">
    <location>
        <begin position="523"/>
        <end position="534"/>
    </location>
</feature>
<feature type="compositionally biased region" description="Polar residues" evidence="6">
    <location>
        <begin position="1304"/>
        <end position="1321"/>
    </location>
</feature>
<evidence type="ECO:0000313" key="11">
    <source>
        <dbReference type="RefSeq" id="XP_025830111.1"/>
    </source>
</evidence>
<keyword evidence="3" id="KW-0597">Phosphoprotein</keyword>
<dbReference type="SMART" id="SM00543">
    <property type="entry name" value="MIF4G"/>
    <property type="match status" value="1"/>
</dbReference>
<protein>
    <submittedName>
        <fullName evidence="10 11">Eukaryotic translation initiation factor 4 gamma 3 isoform X1</fullName>
    </submittedName>
</protein>
<dbReference type="SMART" id="SM00515">
    <property type="entry name" value="eIF5C"/>
    <property type="match status" value="1"/>
</dbReference>
<evidence type="ECO:0000313" key="13">
    <source>
        <dbReference type="RefSeq" id="XP_025830113.1"/>
    </source>
</evidence>
<dbReference type="GO" id="GO:0016281">
    <property type="term" value="C:eukaryotic translation initiation factor 4F complex"/>
    <property type="evidence" value="ECO:0007669"/>
    <property type="project" value="TreeGrafter"/>
</dbReference>
<feature type="region of interest" description="Disordered" evidence="6">
    <location>
        <begin position="211"/>
        <end position="303"/>
    </location>
</feature>
<feature type="compositionally biased region" description="Low complexity" evidence="6">
    <location>
        <begin position="507"/>
        <end position="516"/>
    </location>
</feature>
<dbReference type="SUPFAM" id="SSF48371">
    <property type="entry name" value="ARM repeat"/>
    <property type="match status" value="3"/>
</dbReference>
<dbReference type="FunFam" id="1.25.40.180:FF:000042">
    <property type="entry name" value="Eukaryotic translation initiation factor 4 gamma"/>
    <property type="match status" value="1"/>
</dbReference>
<accession>A0A7F5QY08</accession>
<dbReference type="RefSeq" id="XP_025830110.1">
    <property type="nucleotide sequence ID" value="XM_025974325.1"/>
</dbReference>
<dbReference type="Pfam" id="PF02847">
    <property type="entry name" value="MA3"/>
    <property type="match status" value="1"/>
</dbReference>
<feature type="compositionally biased region" description="Polar residues" evidence="6">
    <location>
        <begin position="221"/>
        <end position="246"/>
    </location>
</feature>
<feature type="region of interest" description="Disordered" evidence="6">
    <location>
        <begin position="45"/>
        <end position="83"/>
    </location>
</feature>
<dbReference type="Pfam" id="PF02020">
    <property type="entry name" value="W2"/>
    <property type="match status" value="1"/>
</dbReference>
<keyword evidence="4" id="KW-0810">Translation regulation</keyword>
<dbReference type="InterPro" id="IPR003891">
    <property type="entry name" value="Initiation_fac_eIF4g_MI"/>
</dbReference>
<dbReference type="GO" id="GO:0003729">
    <property type="term" value="F:mRNA binding"/>
    <property type="evidence" value="ECO:0007669"/>
    <property type="project" value="TreeGrafter"/>
</dbReference>
<comment type="similarity">
    <text evidence="1">Belongs to the eukaryotic initiation factor 4G family.</text>
</comment>
<dbReference type="RefSeq" id="XP_025830113.1">
    <property type="nucleotide sequence ID" value="XM_025974328.1"/>
</dbReference>
<dbReference type="KEGG" id="apln:108732501"/>
<evidence type="ECO:0000256" key="2">
    <source>
        <dbReference type="ARBA" id="ARBA00022540"/>
    </source>
</evidence>
<evidence type="ECO:0000256" key="6">
    <source>
        <dbReference type="SAM" id="MobiDB-lite"/>
    </source>
</evidence>
<dbReference type="PANTHER" id="PTHR23253">
    <property type="entry name" value="EUKARYOTIC TRANSLATION INITIATION FACTOR 4 GAMMA"/>
    <property type="match status" value="1"/>
</dbReference>
<feature type="region of interest" description="Disordered" evidence="6">
    <location>
        <begin position="1279"/>
        <end position="1345"/>
    </location>
</feature>
<dbReference type="SMART" id="SM00544">
    <property type="entry name" value="MA3"/>
    <property type="match status" value="1"/>
</dbReference>
<feature type="compositionally biased region" description="Low complexity" evidence="6">
    <location>
        <begin position="358"/>
        <end position="367"/>
    </location>
</feature>
<feature type="compositionally biased region" description="Polar residues" evidence="6">
    <location>
        <begin position="284"/>
        <end position="293"/>
    </location>
</feature>
<dbReference type="Pfam" id="PF02854">
    <property type="entry name" value="MIF4G"/>
    <property type="match status" value="1"/>
</dbReference>
<evidence type="ECO:0000256" key="1">
    <source>
        <dbReference type="ARBA" id="ARBA00005775"/>
    </source>
</evidence>
<dbReference type="PANTHER" id="PTHR23253:SF78">
    <property type="entry name" value="EUKARYOTIC TRANSLATION INITIATION FACTOR 4G1, ISOFORM B-RELATED"/>
    <property type="match status" value="1"/>
</dbReference>
<evidence type="ECO:0000256" key="4">
    <source>
        <dbReference type="ARBA" id="ARBA00022845"/>
    </source>
</evidence>
<dbReference type="PROSITE" id="PS51363">
    <property type="entry name" value="W2"/>
    <property type="match status" value="1"/>
</dbReference>
<evidence type="ECO:0000259" key="7">
    <source>
        <dbReference type="PROSITE" id="PS51363"/>
    </source>
</evidence>
<feature type="region of interest" description="Disordered" evidence="6">
    <location>
        <begin position="110"/>
        <end position="135"/>
    </location>
</feature>
<reference evidence="10 11" key="1">
    <citation type="submission" date="2025-04" db="UniProtKB">
        <authorList>
            <consortium name="RefSeq"/>
        </authorList>
    </citation>
    <scope>IDENTIFICATION</scope>
    <source>
        <tissue evidence="10 11">Entire body</tissue>
    </source>
</reference>
<dbReference type="GO" id="GO:0003743">
    <property type="term" value="F:translation initiation factor activity"/>
    <property type="evidence" value="ECO:0007669"/>
    <property type="project" value="UniProtKB-KW"/>
</dbReference>
<sequence>MVSRFVTNGSVKQEGVCLLPPGPPQHYRMITTPQRTTDAYHVTTPPTFVAQQPPNQGNNQGPNLRSMAPTGPPNNASTPPNTDLKVQQMPQASVNLTAYMPQTAQVRATGQNYYNRPPPPQSQTIRPNHRQGNQPIYPQTQMQYLPIASMQHVYPNTNVSFQFNQRPTTGYVQPYPSIPAQAISSYAPYPQTQTPQQIYAFTYPAQIAVQRQGPPPPVATAPQNHTQANPSTMVLTQNSQQTGMQQKNRRRAKAIPIIDPDTGKDKLKEMFEQQEQDESHPASGESSARQTPQPSVPNPSKEVQATFAKQVAQAIGNDETTTAVHHHSHLETSDHLYSHSHHPQPPPQQQQHQHHQQQHNQGPHHQQSTTATTPTEYVGSFPTHHHHHHQAQQHAHSPSSSTMLQTNVSNHPQAVQNNGRMDQIVLTSSLKAQAKEFVSQTAKEVTPVVSALTDSEEVTISKQPPKDRESPAKGRKQLQVQREQQTKEQPAPPKDAFICEKPPATASVVSNSGSNNGKDETPSRSSLSPQQQQRNDIPTCSGDAGGVATSTHYQQQQQQNVPVTGNKQHHQDVEKKSSKKDKTSSQAVSDQELIESSPALSTTASVVCQLTSEITPAVSGGKSKQNAAQKSKDNQKQANHQQQQQATGGGGGFVSTAASNANKPPQTVTPLPVPQSQPAKANNKTNKMRELNQKGQLKQGSDMDAFSDDVAHAVVATKNNATSENGNKLPLATVDLVNTNTTVIVENSKITNEKLVEKASTPLSAANNNHVAALPTSTPSPSVPTMPAKSRVDVTSIVPNMAPVPVAFTAPVDPTAVPALSRDETDRATVIANDKLVQAKNKANRTPPVTIDHNNVIDTKNNTTYKEVPISEEKKKVYTLEDLLSLKNAPASRMKPEKYRIPPELFVCDDRARIGDINRFAVRNTPDFAPQFSSGAGTYPGRGSSQRGPVVNKRGSQSGKPSGANKGGKQSVIKVSISVKEDVKLHETENAWRPARLVMGASMTEDDKKTEQLYRKVRGILNKLTPQKFQTLLGQIQSLTIDTCERLQGVIDLVFEKAVDEPNFSVAYALLCRELALMQVPNSEEVRKKDGQEYVNFRKLLVTRCQREFEKNSVDEEERNSKVKEIEECADPEKKKELQLELEEYDRRLRMKSVGNIRFIGELYKQQMLTGNIMVRCILNLLEDKDEESLECLCKLLSTIGKELETKNVDLNPYFNTMKEIVDKKHGKISSRVRFMLQDVIDLRNAKWVPRRQDMKPKTIDQIQQEAESEHMTNQALNALPLPKREDRGPNMSGSVKKMRNMTDDNGWSTARSNRPSSFAISSDKLKNRVPPLNEPLGPSNNFDMWSKGSAMSKAGSTTATSTNNMYAPLEGLADAEKRGTRTNKDLYATKTSMERFGKFDDGRGSRSSSQQRSRDSSTTSQRSGAGGGSRSGVIPPPQMPSLTKGQSAPLPQTTRPMPTFEIELTAEQLERRLKNILDEYLNECCTISECEEEITTTIPKSAHSNLVSDGYNIVLERSKTARINTGKLFAHLIQRRTLSLEDYCKGLEDVLSLADDLTIDIPKIWDYLAEIIVPLITEESITFKVLHKCCELLTTQGHMADLLAPLFHLIVQEEGAAFLQNRWRESGLRLEDFLPDTDINKFVSDAKVEFLLDSSGNVPSYKPTLTCDEITEKLLLFFNVDASFDEVTKWIETNLGDVVQESYFIKALVTAIFQHSIVGNKLKDDIFKKHYAYLHRFVVGSSEREIQCLYAVQALLNKMEYPQGLLLTIFEKLYEESVIPHESFVLWEDSKDPAEQAGKGVALKQLTSFFTNLKEADDETGSSASEEP</sequence>
<feature type="compositionally biased region" description="Basic and acidic residues" evidence="6">
    <location>
        <begin position="261"/>
        <end position="271"/>
    </location>
</feature>
<name>A0A7F5QY08_AGRPL</name>
<dbReference type="FunFam" id="1.25.40.180:FF:000068">
    <property type="entry name" value="Eukaryotic translation initiation factor 4 gamma 1-like Protein"/>
    <property type="match status" value="1"/>
</dbReference>
<dbReference type="GO" id="GO:0006417">
    <property type="term" value="P:regulation of translation"/>
    <property type="evidence" value="ECO:0007669"/>
    <property type="project" value="UniProtKB-KW"/>
</dbReference>
<keyword evidence="2 10" id="KW-0396">Initiation factor</keyword>
<gene>
    <name evidence="10 11 12 13" type="primary">LOC108732501</name>
</gene>
<feature type="region of interest" description="Disordered" evidence="6">
    <location>
        <begin position="452"/>
        <end position="601"/>
    </location>
</feature>